<evidence type="ECO:0000313" key="2">
    <source>
        <dbReference type="Proteomes" id="UP000319716"/>
    </source>
</evidence>
<reference evidence="1 2" key="1">
    <citation type="submission" date="2017-11" db="EMBL/GenBank/DDBJ databases">
        <title>Draft Genome Sequence of Sporolactobacillus inulinus NBRC 111894 Isolated from Koso, a Japanese Sugar-Vegetable Fermented Beverage.</title>
        <authorList>
            <person name="Chiou T.Y."/>
            <person name="Oshima K."/>
            <person name="Suda W."/>
            <person name="Hattori M."/>
            <person name="Takahashi T."/>
        </authorList>
    </citation>
    <scope>NUCLEOTIDE SEQUENCE [LARGE SCALE GENOMIC DNA]</scope>
    <source>
        <strain evidence="1 2">NBRC111894</strain>
    </source>
</reference>
<dbReference type="EMBL" id="BEXB01000051">
    <property type="protein sequence ID" value="GAY78527.1"/>
    <property type="molecule type" value="Genomic_DNA"/>
</dbReference>
<dbReference type="AlphaFoldDB" id="A0A4Y1ZH97"/>
<organism evidence="1 2">
    <name type="scientific">Sporolactobacillus inulinus</name>
    <dbReference type="NCBI Taxonomy" id="2078"/>
    <lineage>
        <taxon>Bacteria</taxon>
        <taxon>Bacillati</taxon>
        <taxon>Bacillota</taxon>
        <taxon>Bacilli</taxon>
        <taxon>Bacillales</taxon>
        <taxon>Sporolactobacillaceae</taxon>
        <taxon>Sporolactobacillus</taxon>
    </lineage>
</organism>
<accession>A0A4Y1ZH97</accession>
<evidence type="ECO:0000313" key="1">
    <source>
        <dbReference type="EMBL" id="GAY78527.1"/>
    </source>
</evidence>
<sequence>MPLIVVPQSKIICFLRKNTSQMLYPKGIFIQAVSRCLKRS</sequence>
<proteinExistence type="predicted"/>
<gene>
    <name evidence="1" type="ORF">NBRC111894_4081</name>
</gene>
<name>A0A4Y1ZH97_9BACL</name>
<protein>
    <submittedName>
        <fullName evidence="1">Uncharacterized protein</fullName>
    </submittedName>
</protein>
<dbReference type="Proteomes" id="UP000319716">
    <property type="component" value="Unassembled WGS sequence"/>
</dbReference>
<comment type="caution">
    <text evidence="1">The sequence shown here is derived from an EMBL/GenBank/DDBJ whole genome shotgun (WGS) entry which is preliminary data.</text>
</comment>